<dbReference type="PANTHER" id="PTHR23028">
    <property type="entry name" value="ACETYLTRANSFERASE"/>
    <property type="match status" value="1"/>
</dbReference>
<feature type="transmembrane region" description="Helical" evidence="1">
    <location>
        <begin position="264"/>
        <end position="283"/>
    </location>
</feature>
<feature type="transmembrane region" description="Helical" evidence="1">
    <location>
        <begin position="148"/>
        <end position="168"/>
    </location>
</feature>
<feature type="transmembrane region" description="Helical" evidence="1">
    <location>
        <begin position="90"/>
        <end position="108"/>
    </location>
</feature>
<keyword evidence="1" id="KW-0812">Transmembrane</keyword>
<sequence length="348" mass="39683">MKKQRYDVIDALRFILALWVAIGHLGHFPIFGKQTFGGAGAIYSMDRFVHSLVYGLPAVMAFFVISGFCIHMPFRQPGKIPILRFYLRRYFRVLAPVAVTVLLMTELFPELHIFGNDSILWKSTLWSLVCEEIYYAVYPFLRAIRFKAGWWPIMGATVATSIALSVLLRRAPEWSDIGAIPTALILFPVWISGCILAEQVEGLKALESSRIIWLWRIGAWFTMWVSEFLIFHMGVSKVVCMLYVGGVAYFWVRAEIAYYMNREVSRLLMAAGAFSYSLYLVHVGVRDAVKHFLPGIDILTRSGWLFTLASMLAFAYVFYLLIEAPSHRLAKRIRLSSVKIPVVTEELA</sequence>
<feature type="transmembrane region" description="Helical" evidence="1">
    <location>
        <begin position="51"/>
        <end position="70"/>
    </location>
</feature>
<reference evidence="3 4" key="1">
    <citation type="submission" date="2020-04" db="EMBL/GenBank/DDBJ databases">
        <authorList>
            <person name="De Canck E."/>
        </authorList>
    </citation>
    <scope>NUCLEOTIDE SEQUENCE [LARGE SCALE GENOMIC DNA]</scope>
    <source>
        <strain evidence="3 4">LMG 29739</strain>
    </source>
</reference>
<feature type="transmembrane region" description="Helical" evidence="1">
    <location>
        <begin position="180"/>
        <end position="200"/>
    </location>
</feature>
<protein>
    <recommendedName>
        <fullName evidence="2">Acyltransferase 3 domain-containing protein</fullName>
    </recommendedName>
</protein>
<evidence type="ECO:0000313" key="4">
    <source>
        <dbReference type="Proteomes" id="UP000494329"/>
    </source>
</evidence>
<evidence type="ECO:0000256" key="1">
    <source>
        <dbReference type="SAM" id="Phobius"/>
    </source>
</evidence>
<dbReference type="RefSeq" id="WP_175114025.1">
    <property type="nucleotide sequence ID" value="NZ_CADIKF010000047.1"/>
</dbReference>
<gene>
    <name evidence="3" type="ORF">LMG29739_04881</name>
</gene>
<feature type="transmembrane region" description="Helical" evidence="1">
    <location>
        <begin position="235"/>
        <end position="252"/>
    </location>
</feature>
<proteinExistence type="predicted"/>
<feature type="domain" description="Acyltransferase 3" evidence="2">
    <location>
        <begin position="9"/>
        <end position="319"/>
    </location>
</feature>
<dbReference type="Pfam" id="PF01757">
    <property type="entry name" value="Acyl_transf_3"/>
    <property type="match status" value="1"/>
</dbReference>
<dbReference type="GO" id="GO:0016747">
    <property type="term" value="F:acyltransferase activity, transferring groups other than amino-acyl groups"/>
    <property type="evidence" value="ECO:0007669"/>
    <property type="project" value="InterPro"/>
</dbReference>
<organism evidence="3 4">
    <name type="scientific">Paraburkholderia solisilvae</name>
    <dbReference type="NCBI Taxonomy" id="624376"/>
    <lineage>
        <taxon>Bacteria</taxon>
        <taxon>Pseudomonadati</taxon>
        <taxon>Pseudomonadota</taxon>
        <taxon>Betaproteobacteria</taxon>
        <taxon>Burkholderiales</taxon>
        <taxon>Burkholderiaceae</taxon>
        <taxon>Paraburkholderia</taxon>
    </lineage>
</organism>
<dbReference type="InterPro" id="IPR002656">
    <property type="entry name" value="Acyl_transf_3_dom"/>
</dbReference>
<accession>A0A6J5ELT8</accession>
<evidence type="ECO:0000313" key="3">
    <source>
        <dbReference type="EMBL" id="CAB3766647.1"/>
    </source>
</evidence>
<feature type="transmembrane region" description="Helical" evidence="1">
    <location>
        <begin position="12"/>
        <end position="31"/>
    </location>
</feature>
<feature type="transmembrane region" description="Helical" evidence="1">
    <location>
        <begin position="303"/>
        <end position="322"/>
    </location>
</feature>
<evidence type="ECO:0000259" key="2">
    <source>
        <dbReference type="Pfam" id="PF01757"/>
    </source>
</evidence>
<keyword evidence="4" id="KW-1185">Reference proteome</keyword>
<dbReference type="Proteomes" id="UP000494329">
    <property type="component" value="Unassembled WGS sequence"/>
</dbReference>
<keyword evidence="1" id="KW-0472">Membrane</keyword>
<name>A0A6J5ELT8_9BURK</name>
<dbReference type="AlphaFoldDB" id="A0A6J5ELT8"/>
<dbReference type="InterPro" id="IPR050879">
    <property type="entry name" value="Acyltransferase_3"/>
</dbReference>
<keyword evidence="1" id="KW-1133">Transmembrane helix</keyword>
<dbReference type="EMBL" id="CADIKF010000047">
    <property type="protein sequence ID" value="CAB3766647.1"/>
    <property type="molecule type" value="Genomic_DNA"/>
</dbReference>